<dbReference type="AlphaFoldDB" id="A0A8X6HD77"/>
<organism evidence="1 2">
    <name type="scientific">Trichonephila clavata</name>
    <name type="common">Joro spider</name>
    <name type="synonym">Nephila clavata</name>
    <dbReference type="NCBI Taxonomy" id="2740835"/>
    <lineage>
        <taxon>Eukaryota</taxon>
        <taxon>Metazoa</taxon>
        <taxon>Ecdysozoa</taxon>
        <taxon>Arthropoda</taxon>
        <taxon>Chelicerata</taxon>
        <taxon>Arachnida</taxon>
        <taxon>Araneae</taxon>
        <taxon>Araneomorphae</taxon>
        <taxon>Entelegynae</taxon>
        <taxon>Araneoidea</taxon>
        <taxon>Nephilidae</taxon>
        <taxon>Trichonephila</taxon>
    </lineage>
</organism>
<evidence type="ECO:0000313" key="2">
    <source>
        <dbReference type="Proteomes" id="UP000887116"/>
    </source>
</evidence>
<reference evidence="1" key="1">
    <citation type="submission" date="2020-07" db="EMBL/GenBank/DDBJ databases">
        <title>Multicomponent nature underlies the extraordinary mechanical properties of spider dragline silk.</title>
        <authorList>
            <person name="Kono N."/>
            <person name="Nakamura H."/>
            <person name="Mori M."/>
            <person name="Yoshida Y."/>
            <person name="Ohtoshi R."/>
            <person name="Malay A.D."/>
            <person name="Moran D.A.P."/>
            <person name="Tomita M."/>
            <person name="Numata K."/>
            <person name="Arakawa K."/>
        </authorList>
    </citation>
    <scope>NUCLEOTIDE SEQUENCE</scope>
</reference>
<gene>
    <name evidence="1" type="ORF">TNCT_135991</name>
</gene>
<name>A0A8X6HD77_TRICU</name>
<sequence>MIGYKSQAEDAASVHLWSPDSGNIDMNTKLNGQGCPRVAQLAENSYGALNSRLLKLWHLAAVLRSRYYIWNNNIETNRVQTSK</sequence>
<accession>A0A8X6HD77</accession>
<dbReference type="Proteomes" id="UP000887116">
    <property type="component" value="Unassembled WGS sequence"/>
</dbReference>
<comment type="caution">
    <text evidence="1">The sequence shown here is derived from an EMBL/GenBank/DDBJ whole genome shotgun (WGS) entry which is preliminary data.</text>
</comment>
<dbReference type="EMBL" id="BMAO01028058">
    <property type="protein sequence ID" value="GFR21736.1"/>
    <property type="molecule type" value="Genomic_DNA"/>
</dbReference>
<proteinExistence type="predicted"/>
<keyword evidence="2" id="KW-1185">Reference proteome</keyword>
<protein>
    <submittedName>
        <fullName evidence="1">Uncharacterized protein</fullName>
    </submittedName>
</protein>
<evidence type="ECO:0000313" key="1">
    <source>
        <dbReference type="EMBL" id="GFR21736.1"/>
    </source>
</evidence>